<evidence type="ECO:0000313" key="1">
    <source>
        <dbReference type="EMBL" id="ARQ01703.1"/>
    </source>
</evidence>
<name>A0A1W6ZWL0_9HYPH</name>
<dbReference type="PANTHER" id="PTHR37941">
    <property type="entry name" value="FUMARASE E-RELATED"/>
    <property type="match status" value="1"/>
</dbReference>
<organism evidence="1 2">
    <name type="scientific">Pseudorhodoplanes sinuspersici</name>
    <dbReference type="NCBI Taxonomy" id="1235591"/>
    <lineage>
        <taxon>Bacteria</taxon>
        <taxon>Pseudomonadati</taxon>
        <taxon>Pseudomonadota</taxon>
        <taxon>Alphaproteobacteria</taxon>
        <taxon>Hyphomicrobiales</taxon>
        <taxon>Pseudorhodoplanes</taxon>
    </lineage>
</organism>
<dbReference type="Gene3D" id="1.20.120.330">
    <property type="entry name" value="Nucleotidyltransferases domain 2"/>
    <property type="match status" value="1"/>
</dbReference>
<gene>
    <name evidence="1" type="ORF">CAK95_23310</name>
</gene>
<keyword evidence="2" id="KW-1185">Reference proteome</keyword>
<dbReference type="InterPro" id="IPR007761">
    <property type="entry name" value="MtlR-like"/>
</dbReference>
<dbReference type="RefSeq" id="WP_086090095.1">
    <property type="nucleotide sequence ID" value="NZ_CP021112.1"/>
</dbReference>
<dbReference type="Proteomes" id="UP000194137">
    <property type="component" value="Chromosome"/>
</dbReference>
<dbReference type="InterPro" id="IPR038026">
    <property type="entry name" value="MtlR-like_sf"/>
</dbReference>
<accession>A0A1W6ZWL0</accession>
<dbReference type="SUPFAM" id="SSF158668">
    <property type="entry name" value="MtlR-like"/>
    <property type="match status" value="1"/>
</dbReference>
<dbReference type="OrthoDB" id="291822at2"/>
<evidence type="ECO:0000313" key="2">
    <source>
        <dbReference type="Proteomes" id="UP000194137"/>
    </source>
</evidence>
<dbReference type="EMBL" id="CP021112">
    <property type="protein sequence ID" value="ARQ01703.1"/>
    <property type="molecule type" value="Genomic_DNA"/>
</dbReference>
<dbReference type="AlphaFoldDB" id="A0A1W6ZWL0"/>
<sequence length="187" mass="20769">MSDPLSAIKTKFTMEEILSEVTSQSDRGAAIIGGAILEELLTVALAHRLILDPVVQKRVFGTGGFCETFASKIDLALAVGLMPFDAHHDLHIIRKVRNKFAHSIDPLTFEDQQIKDWLNNLRITKGAGGPRGQYLLTMTRHASVFIVFSTYKNLRLNPAVSDPDFPAHFSHEFRDWEPRAEPGAGSD</sequence>
<dbReference type="KEGG" id="psin:CAK95_23310"/>
<dbReference type="PANTHER" id="PTHR37941:SF1">
    <property type="entry name" value="FUMARASE E-RELATED"/>
    <property type="match status" value="1"/>
</dbReference>
<protein>
    <submittedName>
        <fullName evidence="1">Uncharacterized protein</fullName>
    </submittedName>
</protein>
<dbReference type="STRING" id="1235591.CAK95_23310"/>
<reference evidence="1 2" key="1">
    <citation type="submission" date="2017-05" db="EMBL/GenBank/DDBJ databases">
        <title>Full genome sequence of Pseudorhodoplanes sinuspersici.</title>
        <authorList>
            <person name="Dastgheib S.M.M."/>
            <person name="Shavandi M."/>
            <person name="Tirandaz H."/>
        </authorList>
    </citation>
    <scope>NUCLEOTIDE SEQUENCE [LARGE SCALE GENOMIC DNA]</scope>
    <source>
        <strain evidence="1 2">RIPI110</strain>
    </source>
</reference>
<proteinExistence type="predicted"/>
<dbReference type="GO" id="GO:0045892">
    <property type="term" value="P:negative regulation of DNA-templated transcription"/>
    <property type="evidence" value="ECO:0007669"/>
    <property type="project" value="TreeGrafter"/>
</dbReference>